<protein>
    <recommendedName>
        <fullName evidence="4">Ketoreductase (KR) domain-containing protein</fullName>
    </recommendedName>
</protein>
<dbReference type="PANTHER" id="PTHR47534:SF3">
    <property type="entry name" value="ALCOHOL DEHYDROGENASE-LIKE C-TERMINAL DOMAIN-CONTAINING PROTEIN"/>
    <property type="match status" value="1"/>
</dbReference>
<dbReference type="OrthoDB" id="2898509at2759"/>
<proteinExistence type="predicted"/>
<keyword evidence="1" id="KW-0560">Oxidoreductase</keyword>
<evidence type="ECO:0000313" key="3">
    <source>
        <dbReference type="Proteomes" id="UP000234474"/>
    </source>
</evidence>
<dbReference type="Gene3D" id="3.40.50.720">
    <property type="entry name" value="NAD(P)-binding Rossmann-like Domain"/>
    <property type="match status" value="1"/>
</dbReference>
<dbReference type="PANTHER" id="PTHR47534">
    <property type="entry name" value="YALI0E05731P"/>
    <property type="match status" value="1"/>
</dbReference>
<name>A0A2I1BW72_ASPN1</name>
<comment type="caution">
    <text evidence="2">The sequence shown here is derived from an EMBL/GenBank/DDBJ whole genome shotgun (WGS) entry which is preliminary data.</text>
</comment>
<reference evidence="3" key="1">
    <citation type="journal article" date="2018" name="Proc. Natl. Acad. Sci. U.S.A.">
        <title>Linking secondary metabolites to gene clusters through genome sequencing of six diverse Aspergillus species.</title>
        <authorList>
            <person name="Kaerboelling I."/>
            <person name="Vesth T.C."/>
            <person name="Frisvad J.C."/>
            <person name="Nybo J.L."/>
            <person name="Theobald S."/>
            <person name="Kuo A."/>
            <person name="Bowyer P."/>
            <person name="Matsuda Y."/>
            <person name="Mondo S."/>
            <person name="Lyhne E.K."/>
            <person name="Kogle M.E."/>
            <person name="Clum A."/>
            <person name="Lipzen A."/>
            <person name="Salamov A."/>
            <person name="Ngan C.Y."/>
            <person name="Daum C."/>
            <person name="Chiniquy J."/>
            <person name="Barry K."/>
            <person name="LaButti K."/>
            <person name="Haridas S."/>
            <person name="Simmons B.A."/>
            <person name="Magnuson J.K."/>
            <person name="Mortensen U.H."/>
            <person name="Larsen T.O."/>
            <person name="Grigoriev I.V."/>
            <person name="Baker S.E."/>
            <person name="Andersen M.R."/>
        </authorList>
    </citation>
    <scope>NUCLEOTIDE SEQUENCE [LARGE SCALE GENOMIC DNA]</scope>
    <source>
        <strain evidence="3">IBT 16806</strain>
    </source>
</reference>
<accession>A0A2I1BW72</accession>
<evidence type="ECO:0000256" key="1">
    <source>
        <dbReference type="ARBA" id="ARBA00023002"/>
    </source>
</evidence>
<dbReference type="SUPFAM" id="SSF51735">
    <property type="entry name" value="NAD(P)-binding Rossmann-fold domains"/>
    <property type="match status" value="1"/>
</dbReference>
<dbReference type="InterPro" id="IPR036291">
    <property type="entry name" value="NAD(P)-bd_dom_sf"/>
</dbReference>
<evidence type="ECO:0008006" key="4">
    <source>
        <dbReference type="Google" id="ProtNLM"/>
    </source>
</evidence>
<dbReference type="GO" id="GO:0016491">
    <property type="term" value="F:oxidoreductase activity"/>
    <property type="evidence" value="ECO:0007669"/>
    <property type="project" value="UniProtKB-KW"/>
</dbReference>
<keyword evidence="3" id="KW-1185">Reference proteome</keyword>
<dbReference type="EMBL" id="MSZS01000009">
    <property type="protein sequence ID" value="PKX89628.1"/>
    <property type="molecule type" value="Genomic_DNA"/>
</dbReference>
<dbReference type="Proteomes" id="UP000234474">
    <property type="component" value="Unassembled WGS sequence"/>
</dbReference>
<dbReference type="GeneID" id="36538705"/>
<dbReference type="InterPro" id="IPR052228">
    <property type="entry name" value="Sec_Metab_Biosynth_Oxidored"/>
</dbReference>
<sequence>MVSLQTVTACPWKPPRQPLAAHASSPRIYAVARPSTVASHETFLSSLRQSHPTGTYRLIQADVSIISETDTIVARIKKNETKVDILVMSAGFMPFEGPQVDGTGCTASSPISATGWFCLAMPTMSRPENLQTGSLRRARPSVDSGGCAAEATWDRIAADSGRSLVGWVTRTSTPNTTGLGGGFPVVSGP</sequence>
<dbReference type="VEuPathDB" id="FungiDB:P174DRAFT_507307"/>
<organism evidence="2 3">
    <name type="scientific">Aspergillus novofumigatus (strain IBT 16806)</name>
    <dbReference type="NCBI Taxonomy" id="1392255"/>
    <lineage>
        <taxon>Eukaryota</taxon>
        <taxon>Fungi</taxon>
        <taxon>Dikarya</taxon>
        <taxon>Ascomycota</taxon>
        <taxon>Pezizomycotina</taxon>
        <taxon>Eurotiomycetes</taxon>
        <taxon>Eurotiomycetidae</taxon>
        <taxon>Eurotiales</taxon>
        <taxon>Aspergillaceae</taxon>
        <taxon>Aspergillus</taxon>
        <taxon>Aspergillus subgen. Fumigati</taxon>
    </lineage>
</organism>
<evidence type="ECO:0000313" key="2">
    <source>
        <dbReference type="EMBL" id="PKX89628.1"/>
    </source>
</evidence>
<dbReference type="RefSeq" id="XP_024678223.1">
    <property type="nucleotide sequence ID" value="XM_024831368.1"/>
</dbReference>
<gene>
    <name evidence="2" type="ORF">P174DRAFT_507307</name>
</gene>
<dbReference type="STRING" id="1392255.A0A2I1BW72"/>
<dbReference type="AlphaFoldDB" id="A0A2I1BW72"/>